<proteinExistence type="predicted"/>
<evidence type="ECO:0000313" key="3">
    <source>
        <dbReference type="Proteomes" id="UP000823123"/>
    </source>
</evidence>
<dbReference type="Proteomes" id="UP000823123">
    <property type="component" value="Unassembled WGS sequence"/>
</dbReference>
<sequence length="228" mass="27422">MKKSYLAKETLLWSKNFDNINLKIISDTKEFNIKLNKENIPHLLGLQYINRRKRQETGIELYNKVIGENLSDEEIYSNINKYHSKTDLINVRNRIETLKNFLENLDKARIVEQTNEKTSIKSRFLVIDTKDNTTMHLGILETENLDIFTDFEVKRNILETYVVQNNDKFYKDTSINEPIKSIEKYEEDFEKWREFSFDIEKDKELEEKFLSEEKIKEEELELDEEIDF</sequence>
<keyword evidence="3" id="KW-1185">Reference proteome</keyword>
<evidence type="ECO:0000313" key="2">
    <source>
        <dbReference type="EMBL" id="MBK1468646.1"/>
    </source>
</evidence>
<evidence type="ECO:0000259" key="1">
    <source>
        <dbReference type="Pfam" id="PF18813"/>
    </source>
</evidence>
<protein>
    <recommendedName>
        <fullName evidence="1">Phage-Barnase-EndoU-ColicinE5/D-RelE like nuclease 4 domain-containing protein</fullName>
    </recommendedName>
</protein>
<dbReference type="RefSeq" id="WP_201275600.1">
    <property type="nucleotide sequence ID" value="NZ_JACVDA010000011.1"/>
</dbReference>
<feature type="domain" description="Phage-Barnase-EndoU-ColicinE5/D-RelE like nuclease 4" evidence="1">
    <location>
        <begin position="13"/>
        <end position="191"/>
    </location>
</feature>
<organism evidence="2 3">
    <name type="scientific">Parvimonas parva</name>
    <dbReference type="NCBI Taxonomy" id="2769485"/>
    <lineage>
        <taxon>Bacteria</taxon>
        <taxon>Bacillati</taxon>
        <taxon>Bacillota</taxon>
        <taxon>Tissierellia</taxon>
        <taxon>Tissierellales</taxon>
        <taxon>Peptoniphilaceae</taxon>
        <taxon>Parvimonas</taxon>
    </lineage>
</organism>
<gene>
    <name evidence="2" type="ORF">IBJ83_04865</name>
</gene>
<dbReference type="Pfam" id="PF18813">
    <property type="entry name" value="PBECR4"/>
    <property type="match status" value="1"/>
</dbReference>
<name>A0ABS1C9A6_9FIRM</name>
<accession>A0ABS1C9A6</accession>
<dbReference type="InterPro" id="IPR041420">
    <property type="entry name" value="PBECR4"/>
</dbReference>
<reference evidence="2 3" key="1">
    <citation type="submission" date="2020-09" db="EMBL/GenBank/DDBJ databases">
        <title>Parvimonas S3374 sp. nov.</title>
        <authorList>
            <person name="Buhl M."/>
        </authorList>
    </citation>
    <scope>NUCLEOTIDE SEQUENCE [LARGE SCALE GENOMIC DNA]</scope>
    <source>
        <strain evidence="2 3">S3374</strain>
    </source>
</reference>
<dbReference type="EMBL" id="JACVDA010000011">
    <property type="protein sequence ID" value="MBK1468646.1"/>
    <property type="molecule type" value="Genomic_DNA"/>
</dbReference>
<comment type="caution">
    <text evidence="2">The sequence shown here is derived from an EMBL/GenBank/DDBJ whole genome shotgun (WGS) entry which is preliminary data.</text>
</comment>